<feature type="chain" id="PRO_5040429134" evidence="5">
    <location>
        <begin position="19"/>
        <end position="552"/>
    </location>
</feature>
<dbReference type="GO" id="GO:0005975">
    <property type="term" value="P:carbohydrate metabolic process"/>
    <property type="evidence" value="ECO:0007669"/>
    <property type="project" value="InterPro"/>
</dbReference>
<dbReference type="InterPro" id="IPR001360">
    <property type="entry name" value="Glyco_hydro_1"/>
</dbReference>
<evidence type="ECO:0000256" key="2">
    <source>
        <dbReference type="ARBA" id="ARBA00022801"/>
    </source>
</evidence>
<keyword evidence="7" id="KW-1185">Reference proteome</keyword>
<evidence type="ECO:0000256" key="3">
    <source>
        <dbReference type="ARBA" id="ARBA00023295"/>
    </source>
</evidence>
<feature type="signal peptide" evidence="5">
    <location>
        <begin position="1"/>
        <end position="18"/>
    </location>
</feature>
<dbReference type="EMBL" id="ML978121">
    <property type="protein sequence ID" value="KAF2104580.1"/>
    <property type="molecule type" value="Genomic_DNA"/>
</dbReference>
<dbReference type="PRINTS" id="PR00131">
    <property type="entry name" value="GLHYDRLASE1"/>
</dbReference>
<dbReference type="Gene3D" id="3.20.20.80">
    <property type="entry name" value="Glycosidases"/>
    <property type="match status" value="1"/>
</dbReference>
<accession>A0A9P4ISH6</accession>
<dbReference type="SUPFAM" id="SSF51445">
    <property type="entry name" value="(Trans)glycosidases"/>
    <property type="match status" value="1"/>
</dbReference>
<protein>
    <submittedName>
        <fullName evidence="6">Glycoside hydrolase family 1 protein</fullName>
    </submittedName>
</protein>
<dbReference type="Proteomes" id="UP000799772">
    <property type="component" value="Unassembled WGS sequence"/>
</dbReference>
<keyword evidence="5" id="KW-0732">Signal</keyword>
<dbReference type="Pfam" id="PF00232">
    <property type="entry name" value="Glyco_hydro_1"/>
    <property type="match status" value="1"/>
</dbReference>
<reference evidence="6" key="1">
    <citation type="journal article" date="2020" name="Stud. Mycol.">
        <title>101 Dothideomycetes genomes: a test case for predicting lifestyles and emergence of pathogens.</title>
        <authorList>
            <person name="Haridas S."/>
            <person name="Albert R."/>
            <person name="Binder M."/>
            <person name="Bloem J."/>
            <person name="Labutti K."/>
            <person name="Salamov A."/>
            <person name="Andreopoulos B."/>
            <person name="Baker S."/>
            <person name="Barry K."/>
            <person name="Bills G."/>
            <person name="Bluhm B."/>
            <person name="Cannon C."/>
            <person name="Castanera R."/>
            <person name="Culley D."/>
            <person name="Daum C."/>
            <person name="Ezra D."/>
            <person name="Gonzalez J."/>
            <person name="Henrissat B."/>
            <person name="Kuo A."/>
            <person name="Liang C."/>
            <person name="Lipzen A."/>
            <person name="Lutzoni F."/>
            <person name="Magnuson J."/>
            <person name="Mondo S."/>
            <person name="Nolan M."/>
            <person name="Ohm R."/>
            <person name="Pangilinan J."/>
            <person name="Park H.-J."/>
            <person name="Ramirez L."/>
            <person name="Alfaro M."/>
            <person name="Sun H."/>
            <person name="Tritt A."/>
            <person name="Yoshinaga Y."/>
            <person name="Zwiers L.-H."/>
            <person name="Turgeon B."/>
            <person name="Goodwin S."/>
            <person name="Spatafora J."/>
            <person name="Crous P."/>
            <person name="Grigoriev I."/>
        </authorList>
    </citation>
    <scope>NUCLEOTIDE SEQUENCE</scope>
    <source>
        <strain evidence="6">CBS 133067</strain>
    </source>
</reference>
<dbReference type="InterPro" id="IPR033132">
    <property type="entry name" value="GH_1_N_CS"/>
</dbReference>
<dbReference type="GO" id="GO:0008422">
    <property type="term" value="F:beta-glucosidase activity"/>
    <property type="evidence" value="ECO:0007669"/>
    <property type="project" value="TreeGrafter"/>
</dbReference>
<evidence type="ECO:0000313" key="6">
    <source>
        <dbReference type="EMBL" id="KAF2104580.1"/>
    </source>
</evidence>
<name>A0A9P4ISH6_9PEZI</name>
<keyword evidence="2 6" id="KW-0378">Hydrolase</keyword>
<organism evidence="6 7">
    <name type="scientific">Rhizodiscina lignyota</name>
    <dbReference type="NCBI Taxonomy" id="1504668"/>
    <lineage>
        <taxon>Eukaryota</taxon>
        <taxon>Fungi</taxon>
        <taxon>Dikarya</taxon>
        <taxon>Ascomycota</taxon>
        <taxon>Pezizomycotina</taxon>
        <taxon>Dothideomycetes</taxon>
        <taxon>Pleosporomycetidae</taxon>
        <taxon>Aulographales</taxon>
        <taxon>Rhizodiscinaceae</taxon>
        <taxon>Rhizodiscina</taxon>
    </lineage>
</organism>
<comment type="similarity">
    <text evidence="1 4">Belongs to the glycosyl hydrolase 1 family.</text>
</comment>
<dbReference type="InterPro" id="IPR017853">
    <property type="entry name" value="GH"/>
</dbReference>
<gene>
    <name evidence="6" type="ORF">NA57DRAFT_70785</name>
</gene>
<dbReference type="AlphaFoldDB" id="A0A9P4ISH6"/>
<dbReference type="PANTHER" id="PTHR10353">
    <property type="entry name" value="GLYCOSYL HYDROLASE"/>
    <property type="match status" value="1"/>
</dbReference>
<dbReference type="PROSITE" id="PS00653">
    <property type="entry name" value="GLYCOSYL_HYDROL_F1_2"/>
    <property type="match status" value="1"/>
</dbReference>
<dbReference type="PANTHER" id="PTHR10353:SF36">
    <property type="entry name" value="LP05116P"/>
    <property type="match status" value="1"/>
</dbReference>
<sequence length="552" mass="62189">MIAVTYFVVVLSAALAGAQTATSSASSFKITAEISLDDYWNEMVGPVSVAAVNTTVSPTPVASSELIPPPTLHYPAFPTGQEIPAMSKNESWKFPKDFWWGVSSAAYQVEGAVKDEGRGPSIWDVLTHRATNYVSLNETGDIADNQYYLYKQDIARIAALGVKVYSFSISWSRVFPFGSGQVNEQALRHYDDVIQSCYDAGVEPALTLYHWDLPLGLMNKYNGWLDEQIVDDFVAYAEVAFKRWGQKVQKWYTVNEPIVFCQEYPYPVGYWKSTSIAPKDQQFYCGHHVLLAHARAYHLAKSLGVKGTVAFKNNGGYKIPLTNSSADAEAVQRAWDFNEGWFADPIYLTGDYPATVKEHVSSLGLKFTDEQKRMIKGTADHFAHDAYTSQFYMAPDDGLESCISNSSNPLYPSCANTTYTYPAVDGGWNATDWVPQFLRYIQQKWKPKGGIVVSEFGFSEPFEALKTIRADIQFDFVRSQYYHDYMRAILMAIAEGTNVVGCLAWSLVDNLEWAQGYTVKFGMQYVNLTTQERYYKASFFEYVNAFKVYQEK</sequence>
<proteinExistence type="inferred from homology"/>
<evidence type="ECO:0000256" key="4">
    <source>
        <dbReference type="RuleBase" id="RU003690"/>
    </source>
</evidence>
<dbReference type="OrthoDB" id="65569at2759"/>
<evidence type="ECO:0000256" key="1">
    <source>
        <dbReference type="ARBA" id="ARBA00010838"/>
    </source>
</evidence>
<comment type="caution">
    <text evidence="6">The sequence shown here is derived from an EMBL/GenBank/DDBJ whole genome shotgun (WGS) entry which is preliminary data.</text>
</comment>
<keyword evidence="3" id="KW-0326">Glycosidase</keyword>
<evidence type="ECO:0000256" key="5">
    <source>
        <dbReference type="SAM" id="SignalP"/>
    </source>
</evidence>
<evidence type="ECO:0000313" key="7">
    <source>
        <dbReference type="Proteomes" id="UP000799772"/>
    </source>
</evidence>